<sequence>MSGTRIDLDATRNRQDFEKAKIVIQDGDKTDEPRAPSSTRDSGSAKVEILAGEQKRGSGTAIIVNEEGGIPNTMLSATGAPPSSTRLIADAIKESIKSARKSSTRVVKEFVPPSDEHRLPRLPRNENNKPPEPSANEKSGKEKVVEEEGEIDMMPKTDAEKHNYWKTRMQILKSKFPDVTIPKNCGDLNWSELRKIYYVEMDRVSITKNVEMYKMAMVVMFFVLEYAGTTYLKIDVKGFSVHSMRSLHRYERLLIELGEKNYSSFADNWPVEFRLGGMVLVSAVIYCIAKYIFKLTGQDMSDDFFDLFQNLGTASVEADLPPGVGMDAAMEGAKGADGGAQGLGGMLSGLMGALGGQGGGGLGNIFASMMGGGGGQAAAPSNQPPAKEGSRIRPPTYRKKKKTTPDK</sequence>
<feature type="compositionally biased region" description="Basic residues" evidence="1">
    <location>
        <begin position="396"/>
        <end position="407"/>
    </location>
</feature>
<feature type="compositionally biased region" description="Basic and acidic residues" evidence="1">
    <location>
        <begin position="22"/>
        <end position="34"/>
    </location>
</feature>
<proteinExistence type="predicted"/>
<evidence type="ECO:0000256" key="1">
    <source>
        <dbReference type="SAM" id="MobiDB-lite"/>
    </source>
</evidence>
<feature type="compositionally biased region" description="Basic and acidic residues" evidence="1">
    <location>
        <begin position="114"/>
        <end position="129"/>
    </location>
</feature>
<feature type="region of interest" description="Disordered" evidence="1">
    <location>
        <begin position="22"/>
        <end position="47"/>
    </location>
</feature>
<protein>
    <submittedName>
        <fullName evidence="2">Uncharacterized protein</fullName>
    </submittedName>
</protein>
<name>A0A6C0CFT1_9ZZZZ</name>
<feature type="compositionally biased region" description="Low complexity" evidence="1">
    <location>
        <begin position="377"/>
        <end position="386"/>
    </location>
</feature>
<dbReference type="EMBL" id="MN739411">
    <property type="protein sequence ID" value="QHT03438.1"/>
    <property type="molecule type" value="Genomic_DNA"/>
</dbReference>
<organism evidence="2">
    <name type="scientific">viral metagenome</name>
    <dbReference type="NCBI Taxonomy" id="1070528"/>
    <lineage>
        <taxon>unclassified sequences</taxon>
        <taxon>metagenomes</taxon>
        <taxon>organismal metagenomes</taxon>
    </lineage>
</organism>
<dbReference type="AlphaFoldDB" id="A0A6C0CFT1"/>
<accession>A0A6C0CFT1</accession>
<reference evidence="2" key="1">
    <citation type="journal article" date="2020" name="Nature">
        <title>Giant virus diversity and host interactions through global metagenomics.</title>
        <authorList>
            <person name="Schulz F."/>
            <person name="Roux S."/>
            <person name="Paez-Espino D."/>
            <person name="Jungbluth S."/>
            <person name="Walsh D.A."/>
            <person name="Denef V.J."/>
            <person name="McMahon K.D."/>
            <person name="Konstantinidis K.T."/>
            <person name="Eloe-Fadrosh E.A."/>
            <person name="Kyrpides N.C."/>
            <person name="Woyke T."/>
        </authorList>
    </citation>
    <scope>NUCLEOTIDE SEQUENCE</scope>
    <source>
        <strain evidence="2">GVMAG-M-3300021079-18</strain>
    </source>
</reference>
<feature type="region of interest" description="Disordered" evidence="1">
    <location>
        <begin position="373"/>
        <end position="407"/>
    </location>
</feature>
<evidence type="ECO:0000313" key="2">
    <source>
        <dbReference type="EMBL" id="QHT03438.1"/>
    </source>
</evidence>
<dbReference type="InterPro" id="IPR043910">
    <property type="entry name" value="DUF5767"/>
</dbReference>
<dbReference type="Pfam" id="PF19071">
    <property type="entry name" value="DUF5767"/>
    <property type="match status" value="1"/>
</dbReference>
<feature type="region of interest" description="Disordered" evidence="1">
    <location>
        <begin position="100"/>
        <end position="147"/>
    </location>
</feature>